<evidence type="ECO:0000313" key="3">
    <source>
        <dbReference type="Proteomes" id="UP001165079"/>
    </source>
</evidence>
<organism evidence="2 3">
    <name type="scientific">Actinorhabdospora filicis</name>
    <dbReference type="NCBI Taxonomy" id="1785913"/>
    <lineage>
        <taxon>Bacteria</taxon>
        <taxon>Bacillati</taxon>
        <taxon>Actinomycetota</taxon>
        <taxon>Actinomycetes</taxon>
        <taxon>Micromonosporales</taxon>
        <taxon>Micromonosporaceae</taxon>
        <taxon>Actinorhabdospora</taxon>
    </lineage>
</organism>
<evidence type="ECO:0000313" key="2">
    <source>
        <dbReference type="EMBL" id="GLZ78651.1"/>
    </source>
</evidence>
<dbReference type="AlphaFoldDB" id="A0A9W6WAJ1"/>
<feature type="region of interest" description="Disordered" evidence="1">
    <location>
        <begin position="88"/>
        <end position="108"/>
    </location>
</feature>
<protein>
    <recommendedName>
        <fullName evidence="4">Phosphoribosyl-ATP pyrophosphohydrolase</fullName>
    </recommendedName>
</protein>
<reference evidence="2" key="1">
    <citation type="submission" date="2023-03" db="EMBL/GenBank/DDBJ databases">
        <title>Actinorhabdospora filicis NBRC 111898.</title>
        <authorList>
            <person name="Ichikawa N."/>
            <person name="Sato H."/>
            <person name="Tonouchi N."/>
        </authorList>
    </citation>
    <scope>NUCLEOTIDE SEQUENCE</scope>
    <source>
        <strain evidence="2">NBRC 111898</strain>
    </source>
</reference>
<dbReference type="EMBL" id="BSTX01000002">
    <property type="protein sequence ID" value="GLZ78651.1"/>
    <property type="molecule type" value="Genomic_DNA"/>
</dbReference>
<evidence type="ECO:0000256" key="1">
    <source>
        <dbReference type="SAM" id="MobiDB-lite"/>
    </source>
</evidence>
<dbReference type="Proteomes" id="UP001165079">
    <property type="component" value="Unassembled WGS sequence"/>
</dbReference>
<gene>
    <name evidence="2" type="ORF">Afil01_34580</name>
</gene>
<name>A0A9W6WAJ1_9ACTN</name>
<keyword evidence="3" id="KW-1185">Reference proteome</keyword>
<dbReference type="CDD" id="cd11532">
    <property type="entry name" value="NTP-PPase_COG4997"/>
    <property type="match status" value="1"/>
</dbReference>
<dbReference type="InterPro" id="IPR038735">
    <property type="entry name" value="MSMEG_1276-like_NTP-PPase_dom"/>
</dbReference>
<sequence length="108" mass="11348">MTDKIQHGELVRDRIPEIIAAAAAGHPADVRVLGPEEMVPALPDTLREETEEPARAAPGELADVHEVLTALTAAFGFSPREVAEAAAGKRAERGGFTRGLWPAMPGGS</sequence>
<dbReference type="RefSeq" id="WP_285663801.1">
    <property type="nucleotide sequence ID" value="NZ_BSTX01000002.1"/>
</dbReference>
<accession>A0A9W6WAJ1</accession>
<comment type="caution">
    <text evidence="2">The sequence shown here is derived from an EMBL/GenBank/DDBJ whole genome shotgun (WGS) entry which is preliminary data.</text>
</comment>
<evidence type="ECO:0008006" key="4">
    <source>
        <dbReference type="Google" id="ProtNLM"/>
    </source>
</evidence>
<proteinExistence type="predicted"/>